<evidence type="ECO:0000256" key="5">
    <source>
        <dbReference type="ARBA" id="ARBA00022842"/>
    </source>
</evidence>
<accession>A0ABU1SD38</accession>
<dbReference type="EMBL" id="JAVDUM010000008">
    <property type="protein sequence ID" value="MDR6867504.1"/>
    <property type="molecule type" value="Genomic_DNA"/>
</dbReference>
<dbReference type="InterPro" id="IPR029060">
    <property type="entry name" value="PIN-like_dom_sf"/>
</dbReference>
<dbReference type="HAMAP" id="MF_00265">
    <property type="entry name" value="VapC_Nob1"/>
    <property type="match status" value="1"/>
</dbReference>
<feature type="binding site" evidence="6">
    <location>
        <position position="5"/>
    </location>
    <ligand>
        <name>Mg(2+)</name>
        <dbReference type="ChEBI" id="CHEBI:18420"/>
    </ligand>
</feature>
<dbReference type="Proteomes" id="UP001259347">
    <property type="component" value="Unassembled WGS sequence"/>
</dbReference>
<feature type="domain" description="PIN" evidence="7">
    <location>
        <begin position="2"/>
        <end position="117"/>
    </location>
</feature>
<keyword evidence="6" id="KW-0800">Toxin</keyword>
<keyword evidence="1 6" id="KW-1277">Toxin-antitoxin system</keyword>
<organism evidence="8 9">
    <name type="scientific">Microbacterium resistens</name>
    <dbReference type="NCBI Taxonomy" id="156977"/>
    <lineage>
        <taxon>Bacteria</taxon>
        <taxon>Bacillati</taxon>
        <taxon>Actinomycetota</taxon>
        <taxon>Actinomycetes</taxon>
        <taxon>Micrococcales</taxon>
        <taxon>Microbacteriaceae</taxon>
        <taxon>Microbacterium</taxon>
    </lineage>
</organism>
<comment type="caution">
    <text evidence="8">The sequence shown here is derived from an EMBL/GenBank/DDBJ whole genome shotgun (WGS) entry which is preliminary data.</text>
</comment>
<comment type="function">
    <text evidence="6">Toxic component of a toxin-antitoxin (TA) system. An RNase.</text>
</comment>
<keyword evidence="5 6" id="KW-0460">Magnesium</keyword>
<dbReference type="InterPro" id="IPR022907">
    <property type="entry name" value="VapC_family"/>
</dbReference>
<evidence type="ECO:0000259" key="7">
    <source>
        <dbReference type="Pfam" id="PF01850"/>
    </source>
</evidence>
<dbReference type="CDD" id="cd09854">
    <property type="entry name" value="PIN_VapC-like"/>
    <property type="match status" value="1"/>
</dbReference>
<feature type="binding site" evidence="6">
    <location>
        <position position="92"/>
    </location>
    <ligand>
        <name>Mg(2+)</name>
        <dbReference type="ChEBI" id="CHEBI:18420"/>
    </ligand>
</feature>
<dbReference type="InterPro" id="IPR002716">
    <property type="entry name" value="PIN_dom"/>
</dbReference>
<sequence length="132" mass="14078">MIVLDAGVLIGLLDAGDAHHDAAVAILEREKPPYLVHPLTLAEVLVGPAKRGREDRVWRDLRAIGVEVADLGPEEALALARLRAERGLKMPDACVLATAERYDGRLATFDRRLAGVAERTGLLLPEGGDAAG</sequence>
<dbReference type="Gene3D" id="3.40.50.1010">
    <property type="entry name" value="5'-nuclease"/>
    <property type="match status" value="1"/>
</dbReference>
<proteinExistence type="inferred from homology"/>
<evidence type="ECO:0000256" key="3">
    <source>
        <dbReference type="ARBA" id="ARBA00022723"/>
    </source>
</evidence>
<keyword evidence="3 6" id="KW-0479">Metal-binding</keyword>
<comment type="cofactor">
    <cofactor evidence="6">
        <name>Mg(2+)</name>
        <dbReference type="ChEBI" id="CHEBI:18420"/>
    </cofactor>
</comment>
<dbReference type="SUPFAM" id="SSF88723">
    <property type="entry name" value="PIN domain-like"/>
    <property type="match status" value="1"/>
</dbReference>
<reference evidence="8 9" key="1">
    <citation type="submission" date="2023-07" db="EMBL/GenBank/DDBJ databases">
        <title>Sorghum-associated microbial communities from plants grown in Nebraska, USA.</title>
        <authorList>
            <person name="Schachtman D."/>
        </authorList>
    </citation>
    <scope>NUCLEOTIDE SEQUENCE [LARGE SCALE GENOMIC DNA]</scope>
    <source>
        <strain evidence="8 9">2980</strain>
    </source>
</reference>
<protein>
    <recommendedName>
        <fullName evidence="6">Ribonuclease VapC</fullName>
        <shortName evidence="6">RNase VapC</shortName>
        <ecNumber evidence="6">3.1.-.-</ecNumber>
    </recommendedName>
    <alternativeName>
        <fullName evidence="6">Toxin VapC</fullName>
    </alternativeName>
</protein>
<keyword evidence="9" id="KW-1185">Reference proteome</keyword>
<gene>
    <name evidence="6" type="primary">vapC</name>
    <name evidence="8" type="ORF">J2Y69_002107</name>
</gene>
<name>A0ABU1SD38_9MICO</name>
<evidence type="ECO:0000313" key="9">
    <source>
        <dbReference type="Proteomes" id="UP001259347"/>
    </source>
</evidence>
<dbReference type="EC" id="3.1.-.-" evidence="6"/>
<dbReference type="Pfam" id="PF01850">
    <property type="entry name" value="PIN"/>
    <property type="match status" value="1"/>
</dbReference>
<dbReference type="RefSeq" id="WP_310020363.1">
    <property type="nucleotide sequence ID" value="NZ_JAVDUM010000008.1"/>
</dbReference>
<evidence type="ECO:0000313" key="8">
    <source>
        <dbReference type="EMBL" id="MDR6867504.1"/>
    </source>
</evidence>
<evidence type="ECO:0000256" key="1">
    <source>
        <dbReference type="ARBA" id="ARBA00022649"/>
    </source>
</evidence>
<evidence type="ECO:0000256" key="4">
    <source>
        <dbReference type="ARBA" id="ARBA00022801"/>
    </source>
</evidence>
<keyword evidence="2 6" id="KW-0540">Nuclease</keyword>
<evidence type="ECO:0000256" key="6">
    <source>
        <dbReference type="HAMAP-Rule" id="MF_00265"/>
    </source>
</evidence>
<keyword evidence="4 6" id="KW-0378">Hydrolase</keyword>
<evidence type="ECO:0000256" key="2">
    <source>
        <dbReference type="ARBA" id="ARBA00022722"/>
    </source>
</evidence>
<comment type="similarity">
    <text evidence="6">Belongs to the PINc/VapC protein family.</text>
</comment>